<evidence type="ECO:0000313" key="1">
    <source>
        <dbReference type="EMBL" id="OBX84244.1"/>
    </source>
</evidence>
<keyword evidence="2" id="KW-1185">Reference proteome</keyword>
<accession>A0A1B8QL14</accession>
<protein>
    <submittedName>
        <fullName evidence="1">Uncharacterized protein</fullName>
    </submittedName>
</protein>
<sequence length="228" mass="26524">MEDLEVQQSVIDLGKHILQSLESHNSIDADLTTAWMINYLAEQINLAETSKNAEDDRKCFDTILLLWERYYSYPERIRPFKNFEPIIRALEAISPDNDRPKYYVKKIIDELSSQMKNEETHVSDWVENIEIIDNAAKNLIDYCLDQALLDAKDKETQELVEILKKTGLTNPIIDIFINYFDEEDESDSQSDEINQLQGKIKYLDDLQSIMGKIRQSINGEIDKLNNKS</sequence>
<evidence type="ECO:0000313" key="2">
    <source>
        <dbReference type="Proteomes" id="UP000092616"/>
    </source>
</evidence>
<proteinExistence type="predicted"/>
<organism evidence="1 2">
    <name type="scientific">Faucicola atlantae</name>
    <dbReference type="NCBI Taxonomy" id="34059"/>
    <lineage>
        <taxon>Bacteria</taxon>
        <taxon>Pseudomonadati</taxon>
        <taxon>Pseudomonadota</taxon>
        <taxon>Gammaproteobacteria</taxon>
        <taxon>Moraxellales</taxon>
        <taxon>Moraxellaceae</taxon>
        <taxon>Faucicola</taxon>
    </lineage>
</organism>
<gene>
    <name evidence="1" type="ORF">A9306_03655</name>
</gene>
<name>A0A1B8QL14_9GAMM</name>
<dbReference type="EMBL" id="LZNA01000007">
    <property type="protein sequence ID" value="OBX84244.1"/>
    <property type="molecule type" value="Genomic_DNA"/>
</dbReference>
<dbReference type="Proteomes" id="UP000092616">
    <property type="component" value="Unassembled WGS sequence"/>
</dbReference>
<dbReference type="AlphaFoldDB" id="A0A1B8QL14"/>
<comment type="caution">
    <text evidence="1">The sequence shown here is derived from an EMBL/GenBank/DDBJ whole genome shotgun (WGS) entry which is preliminary data.</text>
</comment>
<reference evidence="1 2" key="1">
    <citation type="submission" date="2016-06" db="EMBL/GenBank/DDBJ databases">
        <title>Draft genome of Moraxella atlantae CCUG 59586.</title>
        <authorList>
            <person name="Salva-Serra F."/>
            <person name="Engstrom-Jakobsson H."/>
            <person name="Thorell K."/>
            <person name="Gonzales-Siles L."/>
            <person name="Karlsson R."/>
            <person name="Boulund F."/>
            <person name="Engstrand L."/>
            <person name="Kristiansson E."/>
            <person name="Moore E."/>
        </authorList>
    </citation>
    <scope>NUCLEOTIDE SEQUENCE [LARGE SCALE GENOMIC DNA]</scope>
    <source>
        <strain evidence="1 2">CCUG 59586</strain>
    </source>
</reference>